<protein>
    <submittedName>
        <fullName evidence="2">Uncharacterized protein</fullName>
    </submittedName>
</protein>
<dbReference type="Proteomes" id="UP000198287">
    <property type="component" value="Unassembled WGS sequence"/>
</dbReference>
<organism evidence="2 3">
    <name type="scientific">Folsomia candida</name>
    <name type="common">Springtail</name>
    <dbReference type="NCBI Taxonomy" id="158441"/>
    <lineage>
        <taxon>Eukaryota</taxon>
        <taxon>Metazoa</taxon>
        <taxon>Ecdysozoa</taxon>
        <taxon>Arthropoda</taxon>
        <taxon>Hexapoda</taxon>
        <taxon>Collembola</taxon>
        <taxon>Entomobryomorpha</taxon>
        <taxon>Isotomoidea</taxon>
        <taxon>Isotomidae</taxon>
        <taxon>Proisotominae</taxon>
        <taxon>Folsomia</taxon>
    </lineage>
</organism>
<evidence type="ECO:0000313" key="2">
    <source>
        <dbReference type="EMBL" id="OXA50777.1"/>
    </source>
</evidence>
<feature type="region of interest" description="Disordered" evidence="1">
    <location>
        <begin position="1"/>
        <end position="100"/>
    </location>
</feature>
<dbReference type="EMBL" id="LNIX01000008">
    <property type="protein sequence ID" value="OXA50777.1"/>
    <property type="molecule type" value="Genomic_DNA"/>
</dbReference>
<keyword evidence="3" id="KW-1185">Reference proteome</keyword>
<name>A0A226E1C6_FOLCA</name>
<proteinExistence type="predicted"/>
<evidence type="ECO:0000256" key="1">
    <source>
        <dbReference type="SAM" id="MobiDB-lite"/>
    </source>
</evidence>
<sequence length="383" mass="43427">MGDESTPVKVLLPPRPEEPPPPQTAAITPNNVPSALPPPPTVTPNATEIRRKSGRPDPDGENPQVAKTSRATPPRQCSGGSKKGHRRHGSKAASRDLQLQKVMKPLTEKCIPDRDPKIVRDSKYKAPPRLAPQTKPLTKKEKEELRKRSSKLAFSMPCVEPPEVLEALRTEKMARKLIRYMKKSWKVEVDPSQAERDLVFRTTEAVHTRKPDNWEELLFLREQLIEKRGESSKQRGFFCGYDMNYPFIYELELGTPLLIFQNLPPDLKITAAKWLRMKALKEELKRRREAFLPRVPNTRVKRPNITRGKLLKMAEDEGLKVGAKTVCKGSTYSPAVLSNWGRKKVDENENVNYGFGMVPPDFKYGFTALQLPDNPEPNPSSNK</sequence>
<accession>A0A226E1C6</accession>
<dbReference type="AlphaFoldDB" id="A0A226E1C6"/>
<comment type="caution">
    <text evidence="2">The sequence shown here is derived from an EMBL/GenBank/DDBJ whole genome shotgun (WGS) entry which is preliminary data.</text>
</comment>
<dbReference type="OrthoDB" id="6092352at2759"/>
<feature type="compositionally biased region" description="Basic and acidic residues" evidence="1">
    <location>
        <begin position="48"/>
        <end position="58"/>
    </location>
</feature>
<evidence type="ECO:0000313" key="3">
    <source>
        <dbReference type="Proteomes" id="UP000198287"/>
    </source>
</evidence>
<gene>
    <name evidence="2" type="ORF">Fcan01_14417</name>
</gene>
<reference evidence="2 3" key="1">
    <citation type="submission" date="2015-12" db="EMBL/GenBank/DDBJ databases">
        <title>The genome of Folsomia candida.</title>
        <authorList>
            <person name="Faddeeva A."/>
            <person name="Derks M.F."/>
            <person name="Anvar Y."/>
            <person name="Smit S."/>
            <person name="Van Straalen N."/>
            <person name="Roelofs D."/>
        </authorList>
    </citation>
    <scope>NUCLEOTIDE SEQUENCE [LARGE SCALE GENOMIC DNA]</scope>
    <source>
        <strain evidence="2 3">VU population</strain>
        <tissue evidence="2">Whole body</tissue>
    </source>
</reference>